<evidence type="ECO:0000256" key="7">
    <source>
        <dbReference type="ARBA" id="ARBA00022729"/>
    </source>
</evidence>
<accession>A0A132ACZ3</accession>
<dbReference type="AlphaFoldDB" id="A0A132ACZ3"/>
<dbReference type="GO" id="GO:0006816">
    <property type="term" value="P:calcium ion transport"/>
    <property type="evidence" value="ECO:0007669"/>
    <property type="project" value="UniProtKB-KW"/>
</dbReference>
<sequence length="335" mass="37950">MNEYIVISLFLFLILFVISCEANRIKLTDVQTLTLYSGRYTSSRRGKSIQQLSCEGNYCNQAFINAVQCYNRGNNAGKVQWECKAEMPSNLKFDKLDVSCEGYDGSSDNYILEDSCALRYSLRKLDHYDSFGKNKPYDYPSASKSHDSTSFSWLPIVVVILIIVFIYYKCLKGSNKNQRSINNNPDEGPTYPSQYPPTAPPPPGFRTDFFDEHQSQRDPPYNPNFNQGFYSDRFGFQQQQSRQSSNQRSNGSSMWPGTLGGMAAGGLMGYLFGSRSRDNQTSFFRSPRTSSWMPSNDVDDYSANDIFSTESSTRFRSNNSDSVEESTGFSSTTIR</sequence>
<evidence type="ECO:0000313" key="20">
    <source>
        <dbReference type="Proteomes" id="UP000070412"/>
    </source>
</evidence>
<dbReference type="EMBL" id="JXLN01012695">
    <property type="protein sequence ID" value="KPM08787.1"/>
    <property type="molecule type" value="Genomic_DNA"/>
</dbReference>
<evidence type="ECO:0000256" key="8">
    <source>
        <dbReference type="ARBA" id="ARBA00022824"/>
    </source>
</evidence>
<dbReference type="OrthoDB" id="20303at2759"/>
<dbReference type="GO" id="GO:2001256">
    <property type="term" value="P:regulation of store-operated calcium entry"/>
    <property type="evidence" value="ECO:0007669"/>
    <property type="project" value="InterPro"/>
</dbReference>
<keyword evidence="9" id="KW-0106">Calcium</keyword>
<keyword evidence="11" id="KW-0406">Ion transport</keyword>
<organism evidence="18 21">
    <name type="scientific">Sarcoptes scabiei</name>
    <name type="common">Itch mite</name>
    <name type="synonym">Acarus scabiei</name>
    <dbReference type="NCBI Taxonomy" id="52283"/>
    <lineage>
        <taxon>Eukaryota</taxon>
        <taxon>Metazoa</taxon>
        <taxon>Ecdysozoa</taxon>
        <taxon>Arthropoda</taxon>
        <taxon>Chelicerata</taxon>
        <taxon>Arachnida</taxon>
        <taxon>Acari</taxon>
        <taxon>Acariformes</taxon>
        <taxon>Sarcoptiformes</taxon>
        <taxon>Astigmata</taxon>
        <taxon>Psoroptidia</taxon>
        <taxon>Sarcoptoidea</taxon>
        <taxon>Sarcoptidae</taxon>
        <taxon>Sarcoptinae</taxon>
        <taxon>Sarcoptes</taxon>
    </lineage>
</organism>
<name>A0A132ACZ3_SARSC</name>
<comment type="subcellular location">
    <subcellularLocation>
        <location evidence="1">Endoplasmic reticulum membrane</location>
        <topology evidence="1">Single-pass type I membrane protein</topology>
    </subcellularLocation>
</comment>
<keyword evidence="7 16" id="KW-0732">Signal</keyword>
<keyword evidence="5" id="KW-0109">Calcium transport</keyword>
<evidence type="ECO:0000256" key="1">
    <source>
        <dbReference type="ARBA" id="ARBA00004115"/>
    </source>
</evidence>
<reference evidence="18 21" key="1">
    <citation type="journal article" date="2015" name="Parasit. Vectors">
        <title>Draft genome of the scabies mite.</title>
        <authorList>
            <person name="Rider S.D.Jr."/>
            <person name="Morgan M.S."/>
            <person name="Arlian L.G."/>
        </authorList>
    </citation>
    <scope>NUCLEOTIDE SEQUENCE [LARGE SCALE GENOMIC DNA]</scope>
    <source>
        <strain evidence="18">Arlian Lab</strain>
    </source>
</reference>
<evidence type="ECO:0000256" key="2">
    <source>
        <dbReference type="ARBA" id="ARBA00006833"/>
    </source>
</evidence>
<feature type="transmembrane region" description="Helical" evidence="15">
    <location>
        <begin position="151"/>
        <end position="171"/>
    </location>
</feature>
<evidence type="ECO:0000256" key="6">
    <source>
        <dbReference type="ARBA" id="ARBA00022692"/>
    </source>
</evidence>
<reference evidence="17" key="3">
    <citation type="submission" date="2020-01" db="EMBL/GenBank/DDBJ databases">
        <authorList>
            <person name="Korhonen P.K.K."/>
            <person name="Guangxu M.G."/>
            <person name="Wang T.W."/>
            <person name="Stroehlein A.J.S."/>
            <person name="Young N.D."/>
            <person name="Ang C.-S.A."/>
            <person name="Fernando D.W.F."/>
            <person name="Lu H.L."/>
            <person name="Taylor S.T."/>
            <person name="Ehtesham M.E.M."/>
            <person name="Najaraj S.H.N."/>
            <person name="Harsha G.H.G."/>
            <person name="Madugundu A.M."/>
            <person name="Renuse S.R."/>
            <person name="Holt D.H."/>
            <person name="Pandey A.P."/>
            <person name="Papenfuss A.P."/>
            <person name="Gasser R.B.G."/>
            <person name="Fischer K.F."/>
        </authorList>
    </citation>
    <scope>NUCLEOTIDE SEQUENCE</scope>
    <source>
        <strain evidence="17">SSS_KF_BRIS2020</strain>
    </source>
</reference>
<dbReference type="Proteomes" id="UP000616769">
    <property type="component" value="Unassembled WGS sequence"/>
</dbReference>
<evidence type="ECO:0000256" key="5">
    <source>
        <dbReference type="ARBA" id="ARBA00022568"/>
    </source>
</evidence>
<dbReference type="PANTHER" id="PTHR15929">
    <property type="entry name" value="STORE-OPERATED CALCIUM ENTRY-ASSOCIATED REGULATORY FACTOR"/>
    <property type="match status" value="1"/>
</dbReference>
<evidence type="ECO:0000256" key="10">
    <source>
        <dbReference type="ARBA" id="ARBA00022989"/>
    </source>
</evidence>
<keyword evidence="4" id="KW-0813">Transport</keyword>
<evidence type="ECO:0000256" key="4">
    <source>
        <dbReference type="ARBA" id="ARBA00022448"/>
    </source>
</evidence>
<evidence type="ECO:0000256" key="9">
    <source>
        <dbReference type="ARBA" id="ARBA00022837"/>
    </source>
</evidence>
<keyword evidence="8" id="KW-0256">Endoplasmic reticulum</keyword>
<evidence type="ECO:0000256" key="11">
    <source>
        <dbReference type="ARBA" id="ARBA00023065"/>
    </source>
</evidence>
<evidence type="ECO:0000256" key="13">
    <source>
        <dbReference type="ARBA" id="ARBA00031116"/>
    </source>
</evidence>
<gene>
    <name evidence="18" type="ORF">QR98_0073120</name>
    <name evidence="17" type="ORF">SSS_7651</name>
</gene>
<evidence type="ECO:0000313" key="18">
    <source>
        <dbReference type="EMBL" id="KPM08787.1"/>
    </source>
</evidence>
<comment type="similarity">
    <text evidence="2">Belongs to the SARAF family.</text>
</comment>
<feature type="chain" id="PRO_5010784506" description="Store-operated calcium entry-associated regulatory factor" evidence="16">
    <location>
        <begin position="23"/>
        <end position="335"/>
    </location>
</feature>
<reference evidence="20" key="2">
    <citation type="journal article" date="2020" name="PLoS Negl. Trop. Dis.">
        <title>High-quality nuclear genome for Sarcoptes scabiei-A critical resource for a neglected parasite.</title>
        <authorList>
            <person name="Korhonen P.K."/>
            <person name="Gasser R.B."/>
            <person name="Ma G."/>
            <person name="Wang T."/>
            <person name="Stroehlein A.J."/>
            <person name="Young N.D."/>
            <person name="Ang C.S."/>
            <person name="Fernando D.D."/>
            <person name="Lu H.C."/>
            <person name="Taylor S."/>
            <person name="Reynolds S.L."/>
            <person name="Mofiz E."/>
            <person name="Najaraj S.H."/>
            <person name="Gowda H."/>
            <person name="Madugundu A."/>
            <person name="Renuse S."/>
            <person name="Holt D."/>
            <person name="Pandey A."/>
            <person name="Papenfuss A.T."/>
            <person name="Fischer K."/>
        </authorList>
    </citation>
    <scope>NUCLEOTIDE SEQUENCE [LARGE SCALE GENOMIC DNA]</scope>
</reference>
<keyword evidence="12 15" id="KW-0472">Membrane</keyword>
<keyword evidence="6 15" id="KW-0812">Transmembrane</keyword>
<protein>
    <recommendedName>
        <fullName evidence="3">Store-operated calcium entry-associated regulatory factor</fullName>
    </recommendedName>
    <alternativeName>
        <fullName evidence="13">Transmembrane protein 66</fullName>
    </alternativeName>
</protein>
<evidence type="ECO:0000313" key="19">
    <source>
        <dbReference type="EnsemblMetazoa" id="KAF7488954.1"/>
    </source>
</evidence>
<dbReference type="PANTHER" id="PTHR15929:SF0">
    <property type="entry name" value="STORE-OPERATED CALCIUM ENTRY-ASSOCIATED REGULATORY FACTOR"/>
    <property type="match status" value="1"/>
</dbReference>
<feature type="signal peptide" evidence="16">
    <location>
        <begin position="1"/>
        <end position="22"/>
    </location>
</feature>
<feature type="region of interest" description="Disordered" evidence="14">
    <location>
        <begin position="237"/>
        <end position="258"/>
    </location>
</feature>
<proteinExistence type="inferred from homology"/>
<evidence type="ECO:0000256" key="15">
    <source>
        <dbReference type="SAM" id="Phobius"/>
    </source>
</evidence>
<dbReference type="EMBL" id="WVUK01000065">
    <property type="protein sequence ID" value="KAF7488954.1"/>
    <property type="molecule type" value="Genomic_DNA"/>
</dbReference>
<dbReference type="Proteomes" id="UP000070412">
    <property type="component" value="Unassembled WGS sequence"/>
</dbReference>
<dbReference type="InterPro" id="IPR009567">
    <property type="entry name" value="SARAF"/>
</dbReference>
<keyword evidence="10 15" id="KW-1133">Transmembrane helix</keyword>
<feature type="compositionally biased region" description="Pro residues" evidence="14">
    <location>
        <begin position="194"/>
        <end position="204"/>
    </location>
</feature>
<feature type="region of interest" description="Disordered" evidence="14">
    <location>
        <begin position="310"/>
        <end position="335"/>
    </location>
</feature>
<dbReference type="EnsemblMetazoa" id="SSS_7651s_mrna">
    <property type="protein sequence ID" value="KAF7488954.1"/>
    <property type="gene ID" value="SSS_7651"/>
</dbReference>
<dbReference type="GO" id="GO:0005789">
    <property type="term" value="C:endoplasmic reticulum membrane"/>
    <property type="evidence" value="ECO:0007669"/>
    <property type="project" value="UniProtKB-SubCell"/>
</dbReference>
<dbReference type="VEuPathDB" id="VectorBase:SSCA001981"/>
<feature type="compositionally biased region" description="Low complexity" evidence="14">
    <location>
        <begin position="237"/>
        <end position="253"/>
    </location>
</feature>
<feature type="region of interest" description="Disordered" evidence="14">
    <location>
        <begin position="177"/>
        <end position="224"/>
    </location>
</feature>
<evidence type="ECO:0000256" key="14">
    <source>
        <dbReference type="SAM" id="MobiDB-lite"/>
    </source>
</evidence>
<keyword evidence="20" id="KW-1185">Reference proteome</keyword>
<evidence type="ECO:0000256" key="16">
    <source>
        <dbReference type="SAM" id="SignalP"/>
    </source>
</evidence>
<evidence type="ECO:0000256" key="3">
    <source>
        <dbReference type="ARBA" id="ARBA00016584"/>
    </source>
</evidence>
<evidence type="ECO:0000256" key="12">
    <source>
        <dbReference type="ARBA" id="ARBA00023136"/>
    </source>
</evidence>
<reference evidence="19" key="4">
    <citation type="submission" date="2022-06" db="UniProtKB">
        <authorList>
            <consortium name="EnsemblMetazoa"/>
        </authorList>
    </citation>
    <scope>IDENTIFICATION</scope>
</reference>
<evidence type="ECO:0000313" key="21">
    <source>
        <dbReference type="Proteomes" id="UP000616769"/>
    </source>
</evidence>
<dbReference type="OMA" id="DVQWRCD"/>
<evidence type="ECO:0000313" key="17">
    <source>
        <dbReference type="EMBL" id="KAF7488954.1"/>
    </source>
</evidence>
<dbReference type="Pfam" id="PF06682">
    <property type="entry name" value="SARAF"/>
    <property type="match status" value="1"/>
</dbReference>